<evidence type="ECO:0000256" key="3">
    <source>
        <dbReference type="SAM" id="MobiDB-lite"/>
    </source>
</evidence>
<evidence type="ECO:0000259" key="4">
    <source>
        <dbReference type="PROSITE" id="PS51320"/>
    </source>
</evidence>
<proteinExistence type="inferred from homology"/>
<comment type="domain">
    <text evidence="2">The jas domain is required for interaction with COI1.</text>
</comment>
<evidence type="ECO:0000313" key="6">
    <source>
        <dbReference type="Proteomes" id="UP000827721"/>
    </source>
</evidence>
<dbReference type="EMBL" id="JAFEMO010000013">
    <property type="protein sequence ID" value="KAH7549426.1"/>
    <property type="molecule type" value="Genomic_DNA"/>
</dbReference>
<dbReference type="PROSITE" id="PS51320">
    <property type="entry name" value="TIFY"/>
    <property type="match status" value="1"/>
</dbReference>
<keyword evidence="2" id="KW-1184">Jasmonic acid signaling pathway</keyword>
<comment type="subcellular location">
    <subcellularLocation>
        <location evidence="2">Nucleus</location>
    </subcellularLocation>
</comment>
<protein>
    <recommendedName>
        <fullName evidence="2">Protein TIFY</fullName>
    </recommendedName>
    <alternativeName>
        <fullName evidence="2">Jasmonate ZIM domain-containing protein</fullName>
    </alternativeName>
</protein>
<name>A0ABQ8H676_9ROSI</name>
<dbReference type="Pfam" id="PF06200">
    <property type="entry name" value="tify"/>
    <property type="match status" value="1"/>
</dbReference>
<dbReference type="PANTHER" id="PTHR33077:SF125">
    <property type="entry name" value="PROTEIN TIFY"/>
    <property type="match status" value="1"/>
</dbReference>
<dbReference type="SMART" id="SM00979">
    <property type="entry name" value="TIFY"/>
    <property type="match status" value="1"/>
</dbReference>
<dbReference type="InterPro" id="IPR010399">
    <property type="entry name" value="Tify_dom"/>
</dbReference>
<comment type="caution">
    <text evidence="5">The sequence shown here is derived from an EMBL/GenBank/DDBJ whole genome shotgun (WGS) entry which is preliminary data.</text>
</comment>
<accession>A0ABQ8H676</accession>
<evidence type="ECO:0000256" key="1">
    <source>
        <dbReference type="ARBA" id="ARBA00008614"/>
    </source>
</evidence>
<keyword evidence="2" id="KW-0539">Nucleus</keyword>
<dbReference type="PANTHER" id="PTHR33077">
    <property type="entry name" value="PROTEIN TIFY 4A-RELATED-RELATED"/>
    <property type="match status" value="1"/>
</dbReference>
<evidence type="ECO:0000313" key="5">
    <source>
        <dbReference type="EMBL" id="KAH7549426.1"/>
    </source>
</evidence>
<organism evidence="5 6">
    <name type="scientific">Xanthoceras sorbifolium</name>
    <dbReference type="NCBI Taxonomy" id="99658"/>
    <lineage>
        <taxon>Eukaryota</taxon>
        <taxon>Viridiplantae</taxon>
        <taxon>Streptophyta</taxon>
        <taxon>Embryophyta</taxon>
        <taxon>Tracheophyta</taxon>
        <taxon>Spermatophyta</taxon>
        <taxon>Magnoliopsida</taxon>
        <taxon>eudicotyledons</taxon>
        <taxon>Gunneridae</taxon>
        <taxon>Pentapetalae</taxon>
        <taxon>rosids</taxon>
        <taxon>malvids</taxon>
        <taxon>Sapindales</taxon>
        <taxon>Sapindaceae</taxon>
        <taxon>Xanthoceroideae</taxon>
        <taxon>Xanthoceras</taxon>
    </lineage>
</organism>
<reference evidence="5 6" key="1">
    <citation type="submission" date="2021-02" db="EMBL/GenBank/DDBJ databases">
        <title>Plant Genome Project.</title>
        <authorList>
            <person name="Zhang R.-G."/>
        </authorList>
    </citation>
    <scope>NUCLEOTIDE SEQUENCE [LARGE SCALE GENOMIC DNA]</scope>
    <source>
        <tissue evidence="5">Leaves</tissue>
    </source>
</reference>
<feature type="compositionally biased region" description="Polar residues" evidence="3">
    <location>
        <begin position="368"/>
        <end position="400"/>
    </location>
</feature>
<keyword evidence="6" id="KW-1185">Reference proteome</keyword>
<dbReference type="InterPro" id="IPR040390">
    <property type="entry name" value="TIFY/JAZ"/>
</dbReference>
<dbReference type="Pfam" id="PF09425">
    <property type="entry name" value="Jas_motif"/>
    <property type="match status" value="1"/>
</dbReference>
<feature type="region of interest" description="Disordered" evidence="3">
    <location>
        <begin position="365"/>
        <end position="407"/>
    </location>
</feature>
<evidence type="ECO:0000256" key="2">
    <source>
        <dbReference type="RuleBase" id="RU369065"/>
    </source>
</evidence>
<feature type="domain" description="Tify" evidence="4">
    <location>
        <begin position="202"/>
        <end position="237"/>
    </location>
</feature>
<comment type="similarity">
    <text evidence="1 2">Belongs to the TIFY/JAZ family.</text>
</comment>
<comment type="function">
    <text evidence="2">Repressor of jasmonate responses.</text>
</comment>
<dbReference type="InterPro" id="IPR018467">
    <property type="entry name" value="CCT_CS"/>
</dbReference>
<sequence length="407" mass="42652">MERDFLGLGSKASPITVKEETSDCSKDSALMKSTGMQLSFANKVSAIPQFLSFKAAQEDRSRKIVHDPLVSSGFMSMSTADAFDSNQNSYSAMIQKNSILDKQGGNHYPMTTYSLQHLDAHQVHHSQEARMFHVSNQPNQSITVSMSSPLLHSHLGSTGQNVIGSAINPQPLGGVPVMSSVSVVPSTSSVIGTTDLRNTSKPNGAPAQLTIFYNGSVCVYDDVSPEKAQAIMLLAGNGSSVTQNKPLPTTLPIAIPTAQVPASMRRPIGDGYVRNNSHTTSPCSGLSSPISVTSHVGSQSAAGPSCSNDISIVKSIAVLSSSNKHPEPPKAVSSVGAPATSLIPAGAVPQARKASLARFLEKRKERVMTTSPYNVSKKSPDNSSGGPTEGLSYSINSSGSCLLPAVN</sequence>
<dbReference type="Proteomes" id="UP000827721">
    <property type="component" value="Unassembled WGS sequence"/>
</dbReference>
<gene>
    <name evidence="5" type="ORF">JRO89_XS13G0030500</name>
</gene>